<evidence type="ECO:0000256" key="1">
    <source>
        <dbReference type="SAM" id="MobiDB-lite"/>
    </source>
</evidence>
<dbReference type="AlphaFoldDB" id="A0A3R7Q1I6"/>
<name>A0A3R7Q1I6_PENVA</name>
<evidence type="ECO:0008006" key="4">
    <source>
        <dbReference type="Google" id="ProtNLM"/>
    </source>
</evidence>
<gene>
    <name evidence="2" type="ORF">C7M84_023256</name>
</gene>
<sequence length="677" mass="75287">MEQSSDTSSTLSSPTAKTFKRGEAIVDHSAPGNLLPRPSSQTMPSMTTPAFPAFAPRNKYVKLVFQENLSNDVKIRWLSEVTKAFCLDRELADDSIDRPHKFPTYMITHYPVGVDPSRVKELPAVYTVRRFHQNGRTVNRPVVTWSLRKPPPPVVNLTIVPCLLPCESRRMKDEQPWCFKCWGIGHIARYCSSSHKCAWYTAGNATHSCPYRIPPTPTAAVASTSTGIGHLTELMSGMAVPSSLALPCFSIPPHFKRLPHRHHSQPHLTLLMLILQKLLPFVQITLLWKCDEPACCLAMHAVIPPPLLSLGKKKVNFSNQRLHIISWNAFGIRHYSKLFAHRACTYCSHPQVIFIQEAFAGGAHVGDLAPSLTGYVSYVQHARKGLITYIHSSMPHQLLQCSISVDMTFQLFEVTVRDVTSKRAALLNYIRRHHLTHWNTGGARHVRGGTLDHIVTYGLAASYVSCNSTPSIFYNHIALSLQYSLPTQISLPHQCAQISIPPKTSLAPDAPRPPLRPGSGNLMKKVYDKLQDLNVDVPAPAVVPELPPWRNPHPAVIYTPTSRSDPPLLQKQLAMVIIASNAGGPACTIFSPTMQPPVGNEWLGRRIPDSSSSTFCELNRLLYALTLWCGHRLISVLLGMTMLIASPKLLAHWAWTTRMLHPPSSAIIKSYTLPLIM</sequence>
<evidence type="ECO:0000313" key="2">
    <source>
        <dbReference type="EMBL" id="ROT83564.1"/>
    </source>
</evidence>
<feature type="compositionally biased region" description="Low complexity" evidence="1">
    <location>
        <begin position="1"/>
        <end position="15"/>
    </location>
</feature>
<proteinExistence type="predicted"/>
<dbReference type="Proteomes" id="UP000283509">
    <property type="component" value="Unassembled WGS sequence"/>
</dbReference>
<dbReference type="EMBL" id="QCYY01000669">
    <property type="protein sequence ID" value="ROT83564.1"/>
    <property type="molecule type" value="Genomic_DNA"/>
</dbReference>
<accession>A0A3R7Q1I6</accession>
<feature type="region of interest" description="Disordered" evidence="1">
    <location>
        <begin position="1"/>
        <end position="46"/>
    </location>
</feature>
<comment type="caution">
    <text evidence="2">The sequence shown here is derived from an EMBL/GenBank/DDBJ whole genome shotgun (WGS) entry which is preliminary data.</text>
</comment>
<keyword evidence="3" id="KW-1185">Reference proteome</keyword>
<protein>
    <recommendedName>
        <fullName evidence="4">CCHC-type domain-containing protein</fullName>
    </recommendedName>
</protein>
<organism evidence="2 3">
    <name type="scientific">Penaeus vannamei</name>
    <name type="common">Whiteleg shrimp</name>
    <name type="synonym">Litopenaeus vannamei</name>
    <dbReference type="NCBI Taxonomy" id="6689"/>
    <lineage>
        <taxon>Eukaryota</taxon>
        <taxon>Metazoa</taxon>
        <taxon>Ecdysozoa</taxon>
        <taxon>Arthropoda</taxon>
        <taxon>Crustacea</taxon>
        <taxon>Multicrustacea</taxon>
        <taxon>Malacostraca</taxon>
        <taxon>Eumalacostraca</taxon>
        <taxon>Eucarida</taxon>
        <taxon>Decapoda</taxon>
        <taxon>Dendrobranchiata</taxon>
        <taxon>Penaeoidea</taxon>
        <taxon>Penaeidae</taxon>
        <taxon>Penaeus</taxon>
    </lineage>
</organism>
<evidence type="ECO:0000313" key="3">
    <source>
        <dbReference type="Proteomes" id="UP000283509"/>
    </source>
</evidence>
<reference evidence="2 3" key="1">
    <citation type="submission" date="2018-04" db="EMBL/GenBank/DDBJ databases">
        <authorList>
            <person name="Zhang X."/>
            <person name="Yuan J."/>
            <person name="Li F."/>
            <person name="Xiang J."/>
        </authorList>
    </citation>
    <scope>NUCLEOTIDE SEQUENCE [LARGE SCALE GENOMIC DNA]</scope>
    <source>
        <tissue evidence="2">Muscle</tissue>
    </source>
</reference>
<reference evidence="2 3" key="2">
    <citation type="submission" date="2019-01" db="EMBL/GenBank/DDBJ databases">
        <title>The decoding of complex shrimp genome reveals the adaptation for benthos swimmer, frequently molting mechanism and breeding impact on genome.</title>
        <authorList>
            <person name="Sun Y."/>
            <person name="Gao Y."/>
            <person name="Yu Y."/>
        </authorList>
    </citation>
    <scope>NUCLEOTIDE SEQUENCE [LARGE SCALE GENOMIC DNA]</scope>
    <source>
        <tissue evidence="2">Muscle</tissue>
    </source>
</reference>